<evidence type="ECO:0000256" key="4">
    <source>
        <dbReference type="ARBA" id="ARBA00022448"/>
    </source>
</evidence>
<dbReference type="GO" id="GO:0006611">
    <property type="term" value="P:protein export from nucleus"/>
    <property type="evidence" value="ECO:0007669"/>
    <property type="project" value="EnsemblFungi"/>
</dbReference>
<name>G3AG30_SPAPN</name>
<keyword evidence="6" id="KW-0653">Protein transport</keyword>
<dbReference type="InterPro" id="IPR001494">
    <property type="entry name" value="Importin-beta_N"/>
</dbReference>
<dbReference type="Pfam" id="PF08506">
    <property type="entry name" value="Cse1"/>
    <property type="match status" value="1"/>
</dbReference>
<dbReference type="GO" id="GO:0034399">
    <property type="term" value="C:nuclear periphery"/>
    <property type="evidence" value="ECO:0007669"/>
    <property type="project" value="EnsemblFungi"/>
</dbReference>
<organism evidence="10">
    <name type="scientific">Spathaspora passalidarum (strain NRRL Y-27907 / 11-Y1)</name>
    <dbReference type="NCBI Taxonomy" id="619300"/>
    <lineage>
        <taxon>Eukaryota</taxon>
        <taxon>Fungi</taxon>
        <taxon>Dikarya</taxon>
        <taxon>Ascomycota</taxon>
        <taxon>Saccharomycotina</taxon>
        <taxon>Pichiomycetes</taxon>
        <taxon>Debaryomycetaceae</taxon>
        <taxon>Spathaspora</taxon>
    </lineage>
</organism>
<dbReference type="Gene3D" id="1.25.10.10">
    <property type="entry name" value="Leucine-rich Repeat Variant"/>
    <property type="match status" value="1"/>
</dbReference>
<protein>
    <recommendedName>
        <fullName evidence="8">Importin N-terminal domain-containing protein</fullName>
    </recommendedName>
</protein>
<evidence type="ECO:0000256" key="2">
    <source>
        <dbReference type="ARBA" id="ARBA00004496"/>
    </source>
</evidence>
<dbReference type="InterPro" id="IPR011989">
    <property type="entry name" value="ARM-like"/>
</dbReference>
<keyword evidence="10" id="KW-1185">Reference proteome</keyword>
<gene>
    <name evidence="9" type="ORF">SPAPADRAFT_48204</name>
</gene>
<reference evidence="9 10" key="1">
    <citation type="journal article" date="2011" name="Proc. Natl. Acad. Sci. U.S.A.">
        <title>Comparative genomics of xylose-fermenting fungi for enhanced biofuel production.</title>
        <authorList>
            <person name="Wohlbach D.J."/>
            <person name="Kuo A."/>
            <person name="Sato T.K."/>
            <person name="Potts K.M."/>
            <person name="Salamov A.A."/>
            <person name="LaButti K.M."/>
            <person name="Sun H."/>
            <person name="Clum A."/>
            <person name="Pangilinan J.L."/>
            <person name="Lindquist E.A."/>
            <person name="Lucas S."/>
            <person name="Lapidus A."/>
            <person name="Jin M."/>
            <person name="Gunawan C."/>
            <person name="Balan V."/>
            <person name="Dale B.E."/>
            <person name="Jeffries T.W."/>
            <person name="Zinkel R."/>
            <person name="Barry K.W."/>
            <person name="Grigoriev I.V."/>
            <person name="Gasch A.P."/>
        </authorList>
    </citation>
    <scope>NUCLEOTIDE SEQUENCE [LARGE SCALE GENOMIC DNA]</scope>
    <source>
        <strain evidence="10">NRRL Y-27907 / 11-Y1</strain>
    </source>
</reference>
<dbReference type="InterPro" id="IPR016024">
    <property type="entry name" value="ARM-type_fold"/>
</dbReference>
<dbReference type="GO" id="GO:0032991">
    <property type="term" value="C:protein-containing complex"/>
    <property type="evidence" value="ECO:0007669"/>
    <property type="project" value="EnsemblFungi"/>
</dbReference>
<dbReference type="SMART" id="SM00913">
    <property type="entry name" value="IBN_N"/>
    <property type="match status" value="1"/>
</dbReference>
<comment type="subcellular location">
    <subcellularLocation>
        <location evidence="2">Cytoplasm</location>
    </subcellularLocation>
    <subcellularLocation>
        <location evidence="1">Nucleus</location>
    </subcellularLocation>
</comment>
<keyword evidence="5" id="KW-0963">Cytoplasm</keyword>
<dbReference type="GeneID" id="18871195"/>
<dbReference type="OrthoDB" id="3268246at2759"/>
<accession>G3AG30</accession>
<dbReference type="PANTHER" id="PTHR10997">
    <property type="entry name" value="IMPORTIN-7, 8, 11"/>
    <property type="match status" value="1"/>
</dbReference>
<dbReference type="Pfam" id="PF03810">
    <property type="entry name" value="IBN_N"/>
    <property type="match status" value="1"/>
</dbReference>
<evidence type="ECO:0000256" key="7">
    <source>
        <dbReference type="ARBA" id="ARBA00023242"/>
    </source>
</evidence>
<dbReference type="PANTHER" id="PTHR10997:SF8">
    <property type="entry name" value="EXPORTIN-2"/>
    <property type="match status" value="1"/>
</dbReference>
<keyword evidence="7" id="KW-0539">Nucleus</keyword>
<dbReference type="FunCoup" id="G3AG30">
    <property type="interactions" value="1207"/>
</dbReference>
<evidence type="ECO:0000256" key="5">
    <source>
        <dbReference type="ARBA" id="ARBA00022490"/>
    </source>
</evidence>
<keyword evidence="4" id="KW-0813">Transport</keyword>
<dbReference type="Pfam" id="PF03378">
    <property type="entry name" value="CAS_CSE1"/>
    <property type="match status" value="1"/>
</dbReference>
<dbReference type="AlphaFoldDB" id="G3AG30"/>
<dbReference type="EMBL" id="GL996499">
    <property type="protein sequence ID" value="EGW35169.1"/>
    <property type="molecule type" value="Genomic_DNA"/>
</dbReference>
<evidence type="ECO:0000313" key="10">
    <source>
        <dbReference type="Proteomes" id="UP000000709"/>
    </source>
</evidence>
<dbReference type="STRING" id="619300.G3AG30"/>
<comment type="similarity">
    <text evidence="3">Belongs to the XPO2/CSE1 family.</text>
</comment>
<dbReference type="GO" id="GO:0005635">
    <property type="term" value="C:nuclear envelope"/>
    <property type="evidence" value="ECO:0007669"/>
    <property type="project" value="EnsemblFungi"/>
</dbReference>
<sequence length="972" mass="110014">MADNSLESIPTYLEQSLSPQYAKQAEKLLRSIENQPGFAINLLHVIASTNLPQAVRLAGAVFLKNLVRRKWIDEDGSNYLLPLEDVTAIKREIIDVMIKLPSSLQVQLGETISLIAESDFPHNWADLIDNLVVKFSMTDFVNNKAILLVAHSIFKKWRPLFPSNELFSEIKLVLEKFAPTFLQLVIELDRLIDGAGSNKAQLDIYFDNLLLLMQIYYDFNSQEIPEFFEDNMVQLMNVVHKYLIYTNPLLIDNEGNDDEIEVLIKVKTSIIELISLYVIRYADVFEPLIQTFITSVWELVNTFVTKQPKFDLLVVKSLQFLTAIIKIENYQNIFQNETSINEIIEKIILPNIYFRENDQETFEDEPLHYIRSDLEGSDFDSRRKSSTDFLRELKELNSELLTNSVMKYVNQFLNTSSADWRNKDTAIYLFSSLATKGAITTIGVTSTNTLVDVVKFFTDNIAQDLIEQSTHPILQVDAIKYIYTFRNQLTKDQLLGILPRLITHLNAKYNPVVYTYAAITIEKLLTMTDFTSHEQVINKHDIKPYVNDVLTELFQLILMNNSSPEKLAENEFLMKCLVSILHTSEETLTTRQAIIQQLLQILQITAKNPSNPKFSHYIFESLGLLVKYGDDIPQYMDLIIPSLLEILAEDVQEFVPYTLQILAYLLENYKSSALPATYANLVEPLLSPSVWAYRGNIPGITRLLIAIINHDASLFVAQGDSSLLPLLGVFQKLIASKVNDGYGFDLLESILLNIPIEKLQAHLNTVVTLLLRRLSDSRTDKFVKRFVVFIAGLAVTPANITKYPNSNVVNGDFVVRLLDSVQQGVFAQIYQSFILTTSGTLGNLQDKKIVNIGLSFFVTCPIFQQQYGTLVPATIEQLMANLKEYSSVSKDGNVVPTSTAPLSELDLNLSSFGSHFSKIVSISLGKFDPVVQLKNNDFESIKLVIGENLKKVPGSYLNMLSAESQSLLKGMV</sequence>
<dbReference type="InterPro" id="IPR013713">
    <property type="entry name" value="XPO2_central"/>
</dbReference>
<dbReference type="eggNOG" id="KOG1992">
    <property type="taxonomic scope" value="Eukaryota"/>
</dbReference>
<feature type="domain" description="Importin N-terminal" evidence="8">
    <location>
        <begin position="25"/>
        <end position="99"/>
    </location>
</feature>
<dbReference type="Proteomes" id="UP000000709">
    <property type="component" value="Unassembled WGS sequence"/>
</dbReference>
<evidence type="ECO:0000256" key="1">
    <source>
        <dbReference type="ARBA" id="ARBA00004123"/>
    </source>
</evidence>
<dbReference type="GO" id="GO:0005049">
    <property type="term" value="F:nuclear export signal receptor activity"/>
    <property type="evidence" value="ECO:0007669"/>
    <property type="project" value="EnsemblFungi"/>
</dbReference>
<dbReference type="GO" id="GO:0031267">
    <property type="term" value="F:small GTPase binding"/>
    <property type="evidence" value="ECO:0007669"/>
    <property type="project" value="InterPro"/>
</dbReference>
<dbReference type="OMA" id="AENEFLM"/>
<dbReference type="RefSeq" id="XP_007372581.1">
    <property type="nucleotide sequence ID" value="XM_007372519.1"/>
</dbReference>
<dbReference type="InParanoid" id="G3AG30"/>
<dbReference type="SUPFAM" id="SSF48371">
    <property type="entry name" value="ARM repeat"/>
    <property type="match status" value="1"/>
</dbReference>
<dbReference type="PROSITE" id="PS50166">
    <property type="entry name" value="IMPORTIN_B_NT"/>
    <property type="match status" value="1"/>
</dbReference>
<dbReference type="GO" id="GO:0061015">
    <property type="term" value="P:snRNA import into nucleus"/>
    <property type="evidence" value="ECO:0007669"/>
    <property type="project" value="EnsemblFungi"/>
</dbReference>
<dbReference type="GO" id="GO:0006606">
    <property type="term" value="P:protein import into nucleus"/>
    <property type="evidence" value="ECO:0007669"/>
    <property type="project" value="TreeGrafter"/>
</dbReference>
<dbReference type="KEGG" id="spaa:SPAPADRAFT_48204"/>
<evidence type="ECO:0000313" key="9">
    <source>
        <dbReference type="EMBL" id="EGW35169.1"/>
    </source>
</evidence>
<proteinExistence type="inferred from homology"/>
<evidence type="ECO:0000259" key="8">
    <source>
        <dbReference type="PROSITE" id="PS50166"/>
    </source>
</evidence>
<evidence type="ECO:0000256" key="6">
    <source>
        <dbReference type="ARBA" id="ARBA00022927"/>
    </source>
</evidence>
<dbReference type="GO" id="GO:0005829">
    <property type="term" value="C:cytosol"/>
    <property type="evidence" value="ECO:0007669"/>
    <property type="project" value="TreeGrafter"/>
</dbReference>
<evidence type="ECO:0000256" key="3">
    <source>
        <dbReference type="ARBA" id="ARBA00008669"/>
    </source>
</evidence>
<dbReference type="GO" id="GO:0046827">
    <property type="term" value="P:positive regulation of protein export from nucleus"/>
    <property type="evidence" value="ECO:0007669"/>
    <property type="project" value="EnsemblFungi"/>
</dbReference>
<dbReference type="HOGENOM" id="CLU_009614_0_0_1"/>
<dbReference type="InterPro" id="IPR005043">
    <property type="entry name" value="XPO2_C"/>
</dbReference>